<gene>
    <name evidence="6 7" type="primary">xseB</name>
    <name evidence="7" type="ORF">BN874_400032</name>
</gene>
<evidence type="ECO:0000256" key="6">
    <source>
        <dbReference type="HAMAP-Rule" id="MF_00337"/>
    </source>
</evidence>
<evidence type="ECO:0000256" key="4">
    <source>
        <dbReference type="ARBA" id="ARBA00022801"/>
    </source>
</evidence>
<evidence type="ECO:0000256" key="3">
    <source>
        <dbReference type="ARBA" id="ARBA00022722"/>
    </source>
</evidence>
<protein>
    <recommendedName>
        <fullName evidence="6">Exodeoxyribonuclease 7 small subunit</fullName>
        <ecNumber evidence="6">3.1.11.6</ecNumber>
    </recommendedName>
    <alternativeName>
        <fullName evidence="6">Exodeoxyribonuclease VII small subunit</fullName>
        <shortName evidence="6">Exonuclease VII small subunit</shortName>
    </alternativeName>
</protein>
<dbReference type="GO" id="GO:0005829">
    <property type="term" value="C:cytosol"/>
    <property type="evidence" value="ECO:0007669"/>
    <property type="project" value="TreeGrafter"/>
</dbReference>
<organism evidence="7 8">
    <name type="scientific">Candidatus Contendobacter odensis Run_B_J11</name>
    <dbReference type="NCBI Taxonomy" id="1400861"/>
    <lineage>
        <taxon>Bacteria</taxon>
        <taxon>Pseudomonadati</taxon>
        <taxon>Pseudomonadota</taxon>
        <taxon>Gammaproteobacteria</taxon>
        <taxon>Candidatus Competibacteraceae</taxon>
        <taxon>Candidatus Contendibacter</taxon>
    </lineage>
</organism>
<evidence type="ECO:0000256" key="5">
    <source>
        <dbReference type="ARBA" id="ARBA00022839"/>
    </source>
</evidence>
<dbReference type="InterPro" id="IPR037004">
    <property type="entry name" value="Exonuc_VII_ssu_sf"/>
</dbReference>
<accession>A0A7U7GDA5</accession>
<dbReference type="PANTHER" id="PTHR34137:SF1">
    <property type="entry name" value="EXODEOXYRIBONUCLEASE 7 SMALL SUBUNIT"/>
    <property type="match status" value="1"/>
</dbReference>
<dbReference type="HAMAP" id="MF_00337">
    <property type="entry name" value="Exonuc_7_S"/>
    <property type="match status" value="1"/>
</dbReference>
<keyword evidence="5 6" id="KW-0269">Exonuclease</keyword>
<dbReference type="GO" id="GO:0008855">
    <property type="term" value="F:exodeoxyribonuclease VII activity"/>
    <property type="evidence" value="ECO:0007669"/>
    <property type="project" value="UniProtKB-UniRule"/>
</dbReference>
<dbReference type="Gene3D" id="1.10.287.1040">
    <property type="entry name" value="Exonuclease VII, small subunit"/>
    <property type="match status" value="1"/>
</dbReference>
<comment type="subcellular location">
    <subcellularLocation>
        <location evidence="6">Cytoplasm</location>
    </subcellularLocation>
</comment>
<dbReference type="PANTHER" id="PTHR34137">
    <property type="entry name" value="EXODEOXYRIBONUCLEASE 7 SMALL SUBUNIT"/>
    <property type="match status" value="1"/>
</dbReference>
<comment type="function">
    <text evidence="6">Bidirectionally degrades single-stranded DNA into large acid-insoluble oligonucleotides, which are then degraded further into small acid-soluble oligonucleotides.</text>
</comment>
<comment type="caution">
    <text evidence="7">The sequence shown here is derived from an EMBL/GenBank/DDBJ whole genome shotgun (WGS) entry which is preliminary data.</text>
</comment>
<keyword evidence="3 6" id="KW-0540">Nuclease</keyword>
<evidence type="ECO:0000256" key="2">
    <source>
        <dbReference type="ARBA" id="ARBA00022490"/>
    </source>
</evidence>
<dbReference type="AlphaFoldDB" id="A0A7U7GDA5"/>
<evidence type="ECO:0000313" key="8">
    <source>
        <dbReference type="Proteomes" id="UP000019184"/>
    </source>
</evidence>
<comment type="catalytic activity">
    <reaction evidence="6">
        <text>Exonucleolytic cleavage in either 5'- to 3'- or 3'- to 5'-direction to yield nucleoside 5'-phosphates.</text>
        <dbReference type="EC" id="3.1.11.6"/>
    </reaction>
</comment>
<dbReference type="Proteomes" id="UP000019184">
    <property type="component" value="Unassembled WGS sequence"/>
</dbReference>
<dbReference type="GO" id="GO:0009318">
    <property type="term" value="C:exodeoxyribonuclease VII complex"/>
    <property type="evidence" value="ECO:0007669"/>
    <property type="project" value="UniProtKB-UniRule"/>
</dbReference>
<dbReference type="PIRSF" id="PIRSF006488">
    <property type="entry name" value="Exonuc_VII_S"/>
    <property type="match status" value="1"/>
</dbReference>
<comment type="subunit">
    <text evidence="6">Heterooligomer composed of large and small subunits.</text>
</comment>
<dbReference type="RefSeq" id="WP_034434805.1">
    <property type="nucleotide sequence ID" value="NZ_CBTK010000255.1"/>
</dbReference>
<evidence type="ECO:0000256" key="1">
    <source>
        <dbReference type="ARBA" id="ARBA00009998"/>
    </source>
</evidence>
<dbReference type="InterPro" id="IPR003761">
    <property type="entry name" value="Exonuc_VII_S"/>
</dbReference>
<name>A0A7U7GDA5_9GAMM</name>
<dbReference type="GO" id="GO:0006308">
    <property type="term" value="P:DNA catabolic process"/>
    <property type="evidence" value="ECO:0007669"/>
    <property type="project" value="UniProtKB-UniRule"/>
</dbReference>
<comment type="similarity">
    <text evidence="1 6">Belongs to the XseB family.</text>
</comment>
<dbReference type="EMBL" id="CBTK010000255">
    <property type="protein sequence ID" value="CDH46240.1"/>
    <property type="molecule type" value="Genomic_DNA"/>
</dbReference>
<sequence length="80" mass="8853">MTVKKNPPIPFEAALAELESLVGRLEHGELALEDALQHFERGIALMRNCQSALRQAEQKVEQLIERNGQLEPTPFDSAAG</sequence>
<dbReference type="OrthoDB" id="5591562at2"/>
<reference evidence="7 8" key="1">
    <citation type="journal article" date="2014" name="ISME J.">
        <title>Candidatus Competibacter-lineage genomes retrieved from metagenomes reveal functional metabolic diversity.</title>
        <authorList>
            <person name="McIlroy S.J."/>
            <person name="Albertsen M."/>
            <person name="Andresen E.K."/>
            <person name="Saunders A.M."/>
            <person name="Kristiansen R."/>
            <person name="Stokholm-Bjerregaard M."/>
            <person name="Nielsen K.L."/>
            <person name="Nielsen P.H."/>
        </authorList>
    </citation>
    <scope>NUCLEOTIDE SEQUENCE [LARGE SCALE GENOMIC DNA]</scope>
    <source>
        <strain evidence="7 8">Run_B_J11</strain>
    </source>
</reference>
<proteinExistence type="inferred from homology"/>
<dbReference type="SUPFAM" id="SSF116842">
    <property type="entry name" value="XseB-like"/>
    <property type="match status" value="1"/>
</dbReference>
<dbReference type="NCBIfam" id="NF002140">
    <property type="entry name" value="PRK00977.1-4"/>
    <property type="match status" value="1"/>
</dbReference>
<dbReference type="EC" id="3.1.11.6" evidence="6"/>
<keyword evidence="2 6" id="KW-0963">Cytoplasm</keyword>
<dbReference type="NCBIfam" id="TIGR01280">
    <property type="entry name" value="xseB"/>
    <property type="match status" value="1"/>
</dbReference>
<evidence type="ECO:0000313" key="7">
    <source>
        <dbReference type="EMBL" id="CDH46240.1"/>
    </source>
</evidence>
<dbReference type="Pfam" id="PF02609">
    <property type="entry name" value="Exonuc_VII_S"/>
    <property type="match status" value="1"/>
</dbReference>
<keyword evidence="4 6" id="KW-0378">Hydrolase</keyword>
<keyword evidence="8" id="KW-1185">Reference proteome</keyword>